<dbReference type="eggNOG" id="ENOG5032WM3">
    <property type="taxonomic scope" value="Bacteria"/>
</dbReference>
<feature type="chain" id="PRO_5038697296" evidence="1">
    <location>
        <begin position="21"/>
        <end position="211"/>
    </location>
</feature>
<dbReference type="Proteomes" id="UP000024001">
    <property type="component" value="Unassembled WGS sequence"/>
</dbReference>
<feature type="signal peptide" evidence="1">
    <location>
        <begin position="1"/>
        <end position="20"/>
    </location>
</feature>
<keyword evidence="1" id="KW-0732">Signal</keyword>
<dbReference type="KEGG" id="moo:BWL13_02473"/>
<name>A0A031FZD9_9MICO</name>
<proteinExistence type="predicted"/>
<reference evidence="2 3" key="1">
    <citation type="submission" date="2014-03" db="EMBL/GenBank/DDBJ databases">
        <title>Draft Genome Sequences of 13 Willow Endophytes.</title>
        <authorList>
            <person name="Gan H.Y."/>
            <person name="Gan H.M."/>
            <person name="Savka M.A."/>
            <person name="Hudson A.O."/>
        </authorList>
    </citation>
    <scope>NUCLEOTIDE SEQUENCE [LARGE SCALE GENOMIC DNA]</scope>
    <source>
        <strain evidence="2 3">RIT293</strain>
    </source>
</reference>
<accession>A0A031FZD9</accession>
<dbReference type="PATRIC" id="fig|273677.3.peg.854"/>
<comment type="caution">
    <text evidence="2">The sequence shown here is derived from an EMBL/GenBank/DDBJ whole genome shotgun (WGS) entry which is preliminary data.</text>
</comment>
<dbReference type="EMBL" id="JFYO01000003">
    <property type="protein sequence ID" value="EZP29020.1"/>
    <property type="molecule type" value="Genomic_DNA"/>
</dbReference>
<sequence length="211" mass="22436">MMRMRTMRLAAAATVVVASAALSGCGPAPWAMSTPTPSEPVKTSAPPVVVAPPVENDLSSGSTQRDLTAGAVKVAVNYWSDLRMDRWTPNAVKPVSLSLVTTITPNDGQKVYLQKATMLAVPASAEETFDALEPQVDQASVKNGYLVLKPYSYSQTFNVGQVPADATYVTLQFTYDFLVQTKPKADEYAKQTATDTVTVAIAQQAASGSND</sequence>
<organism evidence="2 3">
    <name type="scientific">Microbacterium oleivorans</name>
    <dbReference type="NCBI Taxonomy" id="273677"/>
    <lineage>
        <taxon>Bacteria</taxon>
        <taxon>Bacillati</taxon>
        <taxon>Actinomycetota</taxon>
        <taxon>Actinomycetes</taxon>
        <taxon>Micrococcales</taxon>
        <taxon>Microbacteriaceae</taxon>
        <taxon>Microbacterium</taxon>
    </lineage>
</organism>
<evidence type="ECO:0000313" key="3">
    <source>
        <dbReference type="Proteomes" id="UP000024001"/>
    </source>
</evidence>
<dbReference type="PROSITE" id="PS51257">
    <property type="entry name" value="PROKAR_LIPOPROTEIN"/>
    <property type="match status" value="1"/>
</dbReference>
<evidence type="ECO:0000256" key="1">
    <source>
        <dbReference type="SAM" id="SignalP"/>
    </source>
</evidence>
<gene>
    <name evidence="2" type="ORF">BW34_00869</name>
</gene>
<keyword evidence="3" id="KW-1185">Reference proteome</keyword>
<dbReference type="AlphaFoldDB" id="A0A031FZD9"/>
<protein>
    <submittedName>
        <fullName evidence="2">Putative DNA segregation ATPase</fullName>
    </submittedName>
</protein>
<evidence type="ECO:0000313" key="2">
    <source>
        <dbReference type="EMBL" id="EZP29020.1"/>
    </source>
</evidence>